<dbReference type="EMBL" id="PRLP01000071">
    <property type="protein sequence ID" value="PPC75746.1"/>
    <property type="molecule type" value="Genomic_DNA"/>
</dbReference>
<dbReference type="Pfam" id="PF01557">
    <property type="entry name" value="FAA_hydrolase"/>
    <property type="match status" value="1"/>
</dbReference>
<dbReference type="SUPFAM" id="SSF56529">
    <property type="entry name" value="FAH"/>
    <property type="match status" value="1"/>
</dbReference>
<dbReference type="PANTHER" id="PTHR43211">
    <property type="entry name" value="FUMARYLACETOACETATE HYDROLASE"/>
    <property type="match status" value="1"/>
</dbReference>
<dbReference type="OrthoDB" id="5289642at2"/>
<evidence type="ECO:0000259" key="2">
    <source>
        <dbReference type="Pfam" id="PF18288"/>
    </source>
</evidence>
<name>A0A2S5KN65_9PROT</name>
<dbReference type="InterPro" id="IPR036663">
    <property type="entry name" value="Fumarylacetoacetase_C_sf"/>
</dbReference>
<keyword evidence="3" id="KW-0378">Hydrolase</keyword>
<gene>
    <name evidence="3" type="ORF">C4K68_18900</name>
</gene>
<sequence>MKLASLKSNSCRDGRLIVVSRDLQRAVFADGIASTLLDAMERWQQVHSELNALYLALNQGDVESFAFDPRACTAPLPRTYQWLDGSAFLSHSALMQTAFNLPAIEGIEQIPLMYQGAGDDFIGGYDPIPLPSEQHGIDFEGEVAVMVDHVPMGCSAEQALSRIRLIVQLNDVSLRALAPREMKTGFGFLQAKPSTSFAPLAITPDELGEHWQQGRVALPLHVSWNNEWFGNPHGAAMHFGFHQLIAHAALTRSLSAGTLVGSGTFSNPDRRVGSACISERRAIEMIASGGQPSTPFMAFGDRIQMDIRDENGLSLFGGIDQEVVRAC</sequence>
<comment type="caution">
    <text evidence="3">The sequence shown here is derived from an EMBL/GenBank/DDBJ whole genome shotgun (WGS) entry which is preliminary data.</text>
</comment>
<dbReference type="PANTHER" id="PTHR43211:SF1">
    <property type="entry name" value="BLL6422 PROTEIN"/>
    <property type="match status" value="1"/>
</dbReference>
<dbReference type="Gene3D" id="3.90.850.10">
    <property type="entry name" value="Fumarylacetoacetase-like, C-terminal domain"/>
    <property type="match status" value="1"/>
</dbReference>
<dbReference type="Proteomes" id="UP000238196">
    <property type="component" value="Unassembled WGS sequence"/>
</dbReference>
<feature type="domain" description="Fumarylacetoacetase N-terminal" evidence="2">
    <location>
        <begin position="1"/>
        <end position="78"/>
    </location>
</feature>
<evidence type="ECO:0000313" key="3">
    <source>
        <dbReference type="EMBL" id="PPC75746.1"/>
    </source>
</evidence>
<dbReference type="InterPro" id="IPR011234">
    <property type="entry name" value="Fumarylacetoacetase-like_C"/>
</dbReference>
<dbReference type="AlphaFoldDB" id="A0A2S5KN65"/>
<reference evidence="3 4" key="1">
    <citation type="submission" date="2018-02" db="EMBL/GenBank/DDBJ databases">
        <title>novel marine gammaproteobacteria from coastal saline agro ecosystem.</title>
        <authorList>
            <person name="Krishnan R."/>
            <person name="Ramesh Kumar N."/>
        </authorList>
    </citation>
    <scope>NUCLEOTIDE SEQUENCE [LARGE SCALE GENOMIC DNA]</scope>
    <source>
        <strain evidence="3 4">228</strain>
    </source>
</reference>
<dbReference type="Pfam" id="PF18288">
    <property type="entry name" value="FAA_hydro_N_2"/>
    <property type="match status" value="1"/>
</dbReference>
<evidence type="ECO:0000259" key="1">
    <source>
        <dbReference type="Pfam" id="PF01557"/>
    </source>
</evidence>
<dbReference type="InterPro" id="IPR041072">
    <property type="entry name" value="FAA_hydro_N"/>
</dbReference>
<proteinExistence type="predicted"/>
<dbReference type="GO" id="GO:0016787">
    <property type="term" value="F:hydrolase activity"/>
    <property type="evidence" value="ECO:0007669"/>
    <property type="project" value="UniProtKB-KW"/>
</dbReference>
<organism evidence="3 4">
    <name type="scientific">Proteobacteria bacterium 228</name>
    <dbReference type="NCBI Taxonomy" id="2083153"/>
    <lineage>
        <taxon>Bacteria</taxon>
        <taxon>Pseudomonadati</taxon>
        <taxon>Pseudomonadota</taxon>
    </lineage>
</organism>
<accession>A0A2S5KN65</accession>
<feature type="domain" description="Fumarylacetoacetase-like C-terminal" evidence="1">
    <location>
        <begin position="83"/>
        <end position="308"/>
    </location>
</feature>
<evidence type="ECO:0000313" key="4">
    <source>
        <dbReference type="Proteomes" id="UP000238196"/>
    </source>
</evidence>
<protein>
    <submittedName>
        <fullName evidence="3">Fumarylacetoacetate hydrolase</fullName>
    </submittedName>
</protein>